<dbReference type="Gene3D" id="3.40.109.10">
    <property type="entry name" value="NADH Oxidase"/>
    <property type="match status" value="1"/>
</dbReference>
<sequence>MNEVVAQLMQHRSVRSFDPSPIPEADLREIVAAGQMASTSSNVQAYSVVAVTDPALKRELAVLTGNQAYVETCPALLVWCADLNRLSRAAEAHIAPGEEAYADSAESFIVATVDASLAAQNAAVAAESMGYGICYIGGIRNRIEEVSSLLGIPSLAYPVFGMCVGLPDQPSGQRPRLPVEAVLHWNRYDAERGHGPVGEYDETMTRYLQARTEGRKSTPWTKIMAEWLTRPNRLHMMEYLNNRGFLKR</sequence>
<dbReference type="Pfam" id="PF00881">
    <property type="entry name" value="Nitroreductase"/>
    <property type="match status" value="1"/>
</dbReference>
<evidence type="ECO:0000256" key="4">
    <source>
        <dbReference type="ARBA" id="ARBA00023002"/>
    </source>
</evidence>
<organism evidence="7 8">
    <name type="scientific">Cohnella ginsengisoli</name>
    <dbReference type="NCBI Taxonomy" id="425004"/>
    <lineage>
        <taxon>Bacteria</taxon>
        <taxon>Bacillati</taxon>
        <taxon>Bacillota</taxon>
        <taxon>Bacilli</taxon>
        <taxon>Bacillales</taxon>
        <taxon>Paenibacillaceae</taxon>
        <taxon>Cohnella</taxon>
    </lineage>
</organism>
<accession>A0A9X4KF37</accession>
<evidence type="ECO:0000256" key="1">
    <source>
        <dbReference type="ARBA" id="ARBA00008366"/>
    </source>
</evidence>
<reference evidence="7 8" key="1">
    <citation type="submission" date="2022-10" db="EMBL/GenBank/DDBJ databases">
        <title>Comparative genomic analysis of Cohnella hashimotonis sp. nov., isolated from the International Space Station.</title>
        <authorList>
            <person name="Simpson A."/>
            <person name="Venkateswaran K."/>
        </authorList>
    </citation>
    <scope>NUCLEOTIDE SEQUENCE [LARGE SCALE GENOMIC DNA]</scope>
    <source>
        <strain evidence="7 8">DSM 18997</strain>
    </source>
</reference>
<dbReference type="Proteomes" id="UP001153387">
    <property type="component" value="Unassembled WGS sequence"/>
</dbReference>
<evidence type="ECO:0000313" key="7">
    <source>
        <dbReference type="EMBL" id="MDG0790434.1"/>
    </source>
</evidence>
<dbReference type="EMBL" id="JAPDHZ010000002">
    <property type="protein sequence ID" value="MDG0790434.1"/>
    <property type="molecule type" value="Genomic_DNA"/>
</dbReference>
<dbReference type="InterPro" id="IPR016446">
    <property type="entry name" value="Flavin_OxRdtase_Frp"/>
</dbReference>
<evidence type="ECO:0000259" key="6">
    <source>
        <dbReference type="Pfam" id="PF00881"/>
    </source>
</evidence>
<dbReference type="NCBIfam" id="NF008033">
    <property type="entry name" value="PRK10765.1"/>
    <property type="match status" value="1"/>
</dbReference>
<dbReference type="GO" id="GO:0016491">
    <property type="term" value="F:oxidoreductase activity"/>
    <property type="evidence" value="ECO:0007669"/>
    <property type="project" value="UniProtKB-UniRule"/>
</dbReference>
<dbReference type="InterPro" id="IPR029479">
    <property type="entry name" value="Nitroreductase"/>
</dbReference>
<dbReference type="CDD" id="cd02146">
    <property type="entry name" value="NfsA-like"/>
    <property type="match status" value="1"/>
</dbReference>
<keyword evidence="2 5" id="KW-0285">Flavoprotein</keyword>
<evidence type="ECO:0000313" key="8">
    <source>
        <dbReference type="Proteomes" id="UP001153387"/>
    </source>
</evidence>
<keyword evidence="5" id="KW-0521">NADP</keyword>
<evidence type="ECO:0000256" key="5">
    <source>
        <dbReference type="PIRNR" id="PIRNR005426"/>
    </source>
</evidence>
<feature type="domain" description="Nitroreductase" evidence="6">
    <location>
        <begin position="9"/>
        <end position="165"/>
    </location>
</feature>
<dbReference type="AlphaFoldDB" id="A0A9X4KF37"/>
<comment type="similarity">
    <text evidence="1 5">Belongs to the flavin oxidoreductase frp family.</text>
</comment>
<comment type="caution">
    <text evidence="7">The sequence shown here is derived from an EMBL/GenBank/DDBJ whole genome shotgun (WGS) entry which is preliminary data.</text>
</comment>
<keyword evidence="4 5" id="KW-0560">Oxidoreductase</keyword>
<dbReference type="PANTHER" id="PTHR43425:SF3">
    <property type="entry name" value="NADPH-DEPENDENT OXIDOREDUCTASE"/>
    <property type="match status" value="1"/>
</dbReference>
<dbReference type="SUPFAM" id="SSF55469">
    <property type="entry name" value="FMN-dependent nitroreductase-like"/>
    <property type="match status" value="1"/>
</dbReference>
<keyword evidence="8" id="KW-1185">Reference proteome</keyword>
<dbReference type="RefSeq" id="WP_277564266.1">
    <property type="nucleotide sequence ID" value="NZ_JAPDHZ010000002.1"/>
</dbReference>
<evidence type="ECO:0000256" key="3">
    <source>
        <dbReference type="ARBA" id="ARBA00022643"/>
    </source>
</evidence>
<evidence type="ECO:0000256" key="2">
    <source>
        <dbReference type="ARBA" id="ARBA00022630"/>
    </source>
</evidence>
<dbReference type="PIRSF" id="PIRSF005426">
    <property type="entry name" value="Frp"/>
    <property type="match status" value="1"/>
</dbReference>
<keyword evidence="3 5" id="KW-0288">FMN</keyword>
<dbReference type="InterPro" id="IPR000415">
    <property type="entry name" value="Nitroreductase-like"/>
</dbReference>
<dbReference type="PANTHER" id="PTHR43425">
    <property type="entry name" value="OXYGEN-INSENSITIVE NADPH NITROREDUCTASE"/>
    <property type="match status" value="1"/>
</dbReference>
<gene>
    <name evidence="7" type="primary">nfsA</name>
    <name evidence="7" type="ORF">OMP38_05930</name>
</gene>
<protein>
    <submittedName>
        <fullName evidence="7">Oxygen-insensitive NADPH nitroreductase</fullName>
    </submittedName>
</protein>
<name>A0A9X4KF37_9BACL</name>
<proteinExistence type="inferred from homology"/>